<gene>
    <name evidence="2" type="ORF">X801_07368</name>
</gene>
<dbReference type="EMBL" id="KV896467">
    <property type="protein sequence ID" value="OON16805.1"/>
    <property type="molecule type" value="Genomic_DNA"/>
</dbReference>
<dbReference type="PANTHER" id="PTHR21663:SF0">
    <property type="entry name" value="HEAT REPEAT-CONTAINING PROTEIN 5B"/>
    <property type="match status" value="1"/>
</dbReference>
<dbReference type="PANTHER" id="PTHR21663">
    <property type="entry name" value="HYPOTHETICAL HEAT DOMAIN-CONTAINING"/>
    <property type="match status" value="1"/>
</dbReference>
<organism evidence="2 3">
    <name type="scientific">Opisthorchis viverrini</name>
    <name type="common">Southeast Asian liver fluke</name>
    <dbReference type="NCBI Taxonomy" id="6198"/>
    <lineage>
        <taxon>Eukaryota</taxon>
        <taxon>Metazoa</taxon>
        <taxon>Spiralia</taxon>
        <taxon>Lophotrochozoa</taxon>
        <taxon>Platyhelminthes</taxon>
        <taxon>Trematoda</taxon>
        <taxon>Digenea</taxon>
        <taxon>Opisthorchiida</taxon>
        <taxon>Opisthorchiata</taxon>
        <taxon>Opisthorchiidae</taxon>
        <taxon>Opisthorchis</taxon>
    </lineage>
</organism>
<dbReference type="InterPro" id="IPR016024">
    <property type="entry name" value="ARM-type_fold"/>
</dbReference>
<protein>
    <recommendedName>
        <fullName evidence="4">HEAT repeat protein</fullName>
    </recommendedName>
</protein>
<feature type="compositionally biased region" description="Low complexity" evidence="1">
    <location>
        <begin position="372"/>
        <end position="382"/>
    </location>
</feature>
<dbReference type="AlphaFoldDB" id="A0A1S8WQX5"/>
<dbReference type="SUPFAM" id="SSF48371">
    <property type="entry name" value="ARM repeat"/>
    <property type="match status" value="1"/>
</dbReference>
<evidence type="ECO:0000313" key="2">
    <source>
        <dbReference type="EMBL" id="OON16805.1"/>
    </source>
</evidence>
<dbReference type="InterPro" id="IPR040108">
    <property type="entry name" value="Laa1/Sip1/HEATR5"/>
</dbReference>
<reference evidence="2 3" key="1">
    <citation type="submission" date="2015-03" db="EMBL/GenBank/DDBJ databases">
        <title>Draft genome of the nematode, Opisthorchis viverrini.</title>
        <authorList>
            <person name="Mitreva M."/>
        </authorList>
    </citation>
    <scope>NUCLEOTIDE SEQUENCE [LARGE SCALE GENOMIC DNA]</scope>
    <source>
        <strain evidence="2">Khon Kaen</strain>
    </source>
</reference>
<proteinExistence type="predicted"/>
<dbReference type="GO" id="GO:0008104">
    <property type="term" value="P:intracellular protein localization"/>
    <property type="evidence" value="ECO:0007669"/>
    <property type="project" value="TreeGrafter"/>
</dbReference>
<accession>A0A1S8WQX5</accession>
<dbReference type="GO" id="GO:0005794">
    <property type="term" value="C:Golgi apparatus"/>
    <property type="evidence" value="ECO:0007669"/>
    <property type="project" value="TreeGrafter"/>
</dbReference>
<dbReference type="InterPro" id="IPR011989">
    <property type="entry name" value="ARM-like"/>
</dbReference>
<evidence type="ECO:0008006" key="4">
    <source>
        <dbReference type="Google" id="ProtNLM"/>
    </source>
</evidence>
<dbReference type="GO" id="GO:0030139">
    <property type="term" value="C:endocytic vesicle"/>
    <property type="evidence" value="ECO:0007669"/>
    <property type="project" value="TreeGrafter"/>
</dbReference>
<dbReference type="GO" id="GO:0006897">
    <property type="term" value="P:endocytosis"/>
    <property type="evidence" value="ECO:0007669"/>
    <property type="project" value="TreeGrafter"/>
</dbReference>
<feature type="region of interest" description="Disordered" evidence="1">
    <location>
        <begin position="372"/>
        <end position="391"/>
    </location>
</feature>
<dbReference type="GO" id="GO:0016020">
    <property type="term" value="C:membrane"/>
    <property type="evidence" value="ECO:0007669"/>
    <property type="project" value="TreeGrafter"/>
</dbReference>
<dbReference type="GO" id="GO:0005829">
    <property type="term" value="C:cytosol"/>
    <property type="evidence" value="ECO:0007669"/>
    <property type="project" value="GOC"/>
</dbReference>
<evidence type="ECO:0000256" key="1">
    <source>
        <dbReference type="SAM" id="MobiDB-lite"/>
    </source>
</evidence>
<dbReference type="Gene3D" id="1.25.10.10">
    <property type="entry name" value="Leucine-rich Repeat Variant"/>
    <property type="match status" value="1"/>
</dbReference>
<dbReference type="GO" id="GO:0042147">
    <property type="term" value="P:retrograde transport, endosome to Golgi"/>
    <property type="evidence" value="ECO:0007669"/>
    <property type="project" value="TreeGrafter"/>
</dbReference>
<dbReference type="Proteomes" id="UP000243686">
    <property type="component" value="Unassembled WGS sequence"/>
</dbReference>
<name>A0A1S8WQX5_OPIVI</name>
<keyword evidence="3" id="KW-1185">Reference proteome</keyword>
<sequence length="456" mass="49997">MCESLLLDDTLYERLSEVKKPVFIFDWLRSLEKTLPNVDKKAIREVQEDLVQQLLTHLSRSPSFPTHRLIGRCLAKLFLVGDTLLLYTTVNTCNSLLKSRDDGASTTNGRLAALTCLGTVYKCLGRMIGRSFDDSVALIVKLIKQCMNELANHYAPIHANELEATVSLCFRCMDGSNYAVRLEVAKLLGNVLARSQQSIHSTFSGLGLSAAGLSGSASTSTPSRSKTVPLNDALALLATGFLKGPGGFLKGTSASDMIKGTNSVNREVRIGVTYAYVEFVTRMGSRWFESNLTAIITHCVNLLANPRATTTHAEAIYSRHCIGYILGTLYRSLLSETVQLVAARELATLARQRLQNVQGVEVLEDSISIDSSSTTWTDSTTDLEGKHTEPDLTELEDEQNGGADFVSKATDPDSTFPKRAFGRSLAKAQRQQQQQHAIVSILDQLTLLVRWLDSTS</sequence>
<evidence type="ECO:0000313" key="3">
    <source>
        <dbReference type="Proteomes" id="UP000243686"/>
    </source>
</evidence>
<feature type="non-terminal residue" evidence="2">
    <location>
        <position position="456"/>
    </location>
</feature>